<evidence type="ECO:0000256" key="8">
    <source>
        <dbReference type="ARBA" id="ARBA00023295"/>
    </source>
</evidence>
<dbReference type="PRINTS" id="PR01002">
    <property type="entry name" value="FLGFLGJ"/>
</dbReference>
<dbReference type="Proteomes" id="UP001629246">
    <property type="component" value="Unassembled WGS sequence"/>
</dbReference>
<keyword evidence="13" id="KW-0969">Cilium</keyword>
<evidence type="ECO:0000259" key="12">
    <source>
        <dbReference type="SMART" id="SM00047"/>
    </source>
</evidence>
<keyword evidence="6" id="KW-0574">Periplasm</keyword>
<feature type="compositionally biased region" description="Basic and acidic residues" evidence="11">
    <location>
        <begin position="151"/>
        <end position="161"/>
    </location>
</feature>
<dbReference type="InterPro" id="IPR002901">
    <property type="entry name" value="MGlyc_endo_b_GlcNAc-like_dom"/>
</dbReference>
<feature type="domain" description="Mannosyl-glycoprotein endo-beta-N-acetylglucosamidase-like" evidence="12">
    <location>
        <begin position="171"/>
        <end position="326"/>
    </location>
</feature>
<dbReference type="NCBIfam" id="TIGR02541">
    <property type="entry name" value="flagell_FlgJ"/>
    <property type="match status" value="1"/>
</dbReference>
<evidence type="ECO:0000256" key="3">
    <source>
        <dbReference type="ARBA" id="ARBA00006880"/>
    </source>
</evidence>
<gene>
    <name evidence="13" type="primary">flgJ</name>
    <name evidence="13" type="ORF">PQR62_05640</name>
</gene>
<evidence type="ECO:0000256" key="10">
    <source>
        <dbReference type="ARBA" id="ARBA00030835"/>
    </source>
</evidence>
<sequence>MINNINASNPTDGLAVDANGLNGLREAAKQNSPEALKSTAKQFEAMFLNMVMKSMRDATPQDGPFDNQQTKMFTSMLDQQMSQNLAQRGIGLADVLTRQLSASLPKQLPGAEDLLQQQQQLDDALPMSLPLAKDLTEMDKAKLMQSVAGHRLADAADDRNGNDNSRNKRRTSNKPAHVEAFQNRLQADAEVASKMTGIPAKFMLAQAALETGWGKKEIVARDGRSAHNLFGIKATGNWTGKVVEATTIEYVNGVAKRKVEKFRAYDSYADAFRDYANLLKSNPRYEKVLANAQDAHGFAYGLQRAGYATDPHYAEKLSRIIRQSLSA</sequence>
<dbReference type="PANTHER" id="PTHR33308">
    <property type="entry name" value="PEPTIDOGLYCAN HYDROLASE FLGJ"/>
    <property type="match status" value="1"/>
</dbReference>
<keyword evidence="13" id="KW-0282">Flagellum</keyword>
<comment type="function">
    <text evidence="1">Flagellum-specific muramidase which hydrolyzes the peptidoglycan layer to assemble the rod structure in the periplasmic space.</text>
</comment>
<keyword evidence="8" id="KW-0326">Glycosidase</keyword>
<dbReference type="Gene3D" id="1.10.530.10">
    <property type="match status" value="1"/>
</dbReference>
<dbReference type="EMBL" id="JAQQFM010000002">
    <property type="protein sequence ID" value="MFL9923732.1"/>
    <property type="molecule type" value="Genomic_DNA"/>
</dbReference>
<keyword evidence="7 13" id="KW-0378">Hydrolase</keyword>
<evidence type="ECO:0000256" key="1">
    <source>
        <dbReference type="ARBA" id="ARBA00002954"/>
    </source>
</evidence>
<dbReference type="Pfam" id="PF01832">
    <property type="entry name" value="Glucosaminidase"/>
    <property type="match status" value="1"/>
</dbReference>
<evidence type="ECO:0000256" key="2">
    <source>
        <dbReference type="ARBA" id="ARBA00004418"/>
    </source>
</evidence>
<accession>A0ABW9A7S6</accession>
<dbReference type="Pfam" id="PF10135">
    <property type="entry name" value="Rod-binding"/>
    <property type="match status" value="1"/>
</dbReference>
<evidence type="ECO:0000256" key="4">
    <source>
        <dbReference type="ARBA" id="ARBA00007974"/>
    </source>
</evidence>
<dbReference type="InterPro" id="IPR051056">
    <property type="entry name" value="Glycosyl_Hydrolase_73"/>
</dbReference>
<dbReference type="InterPro" id="IPR013377">
    <property type="entry name" value="FlgJ"/>
</dbReference>
<comment type="caution">
    <text evidence="13">The sequence shown here is derived from an EMBL/GenBank/DDBJ whole genome shotgun (WGS) entry which is preliminary data.</text>
</comment>
<feature type="region of interest" description="Disordered" evidence="11">
    <location>
        <begin position="150"/>
        <end position="176"/>
    </location>
</feature>
<evidence type="ECO:0000256" key="7">
    <source>
        <dbReference type="ARBA" id="ARBA00022801"/>
    </source>
</evidence>
<evidence type="ECO:0000256" key="11">
    <source>
        <dbReference type="SAM" id="MobiDB-lite"/>
    </source>
</evidence>
<keyword evidence="9" id="KW-0961">Cell wall biogenesis/degradation</keyword>
<dbReference type="SMART" id="SM00047">
    <property type="entry name" value="LYZ2"/>
    <property type="match status" value="1"/>
</dbReference>
<name>A0ABW9A7S6_9BURK</name>
<dbReference type="GO" id="GO:0016787">
    <property type="term" value="F:hydrolase activity"/>
    <property type="evidence" value="ECO:0007669"/>
    <property type="project" value="UniProtKB-KW"/>
</dbReference>
<keyword evidence="13" id="KW-0966">Cell projection</keyword>
<proteinExistence type="inferred from homology"/>
<evidence type="ECO:0000256" key="5">
    <source>
        <dbReference type="ARBA" id="ARBA00013433"/>
    </source>
</evidence>
<dbReference type="Gene3D" id="2.10.70.40">
    <property type="entry name" value="peptidoglycan hydrolase"/>
    <property type="match status" value="1"/>
</dbReference>
<evidence type="ECO:0000313" key="14">
    <source>
        <dbReference type="Proteomes" id="UP001629246"/>
    </source>
</evidence>
<keyword evidence="14" id="KW-1185">Reference proteome</keyword>
<organism evidence="13 14">
    <name type="scientific">Herbaspirillum lusitanum</name>
    <dbReference type="NCBI Taxonomy" id="213312"/>
    <lineage>
        <taxon>Bacteria</taxon>
        <taxon>Pseudomonadati</taxon>
        <taxon>Pseudomonadota</taxon>
        <taxon>Betaproteobacteria</taxon>
        <taxon>Burkholderiales</taxon>
        <taxon>Oxalobacteraceae</taxon>
        <taxon>Herbaspirillum</taxon>
    </lineage>
</organism>
<evidence type="ECO:0000256" key="6">
    <source>
        <dbReference type="ARBA" id="ARBA00022764"/>
    </source>
</evidence>
<comment type="similarity">
    <text evidence="3">In the N-terminal section; belongs to the FlgJ family.</text>
</comment>
<evidence type="ECO:0000256" key="9">
    <source>
        <dbReference type="ARBA" id="ARBA00023316"/>
    </source>
</evidence>
<reference evidence="13 14" key="1">
    <citation type="journal article" date="2024" name="Chem. Sci.">
        <title>Discovery of megapolipeptins by genome mining of a Burkholderiales bacteria collection.</title>
        <authorList>
            <person name="Paulo B.S."/>
            <person name="Recchia M.J.J."/>
            <person name="Lee S."/>
            <person name="Fergusson C.H."/>
            <person name="Romanowski S.B."/>
            <person name="Hernandez A."/>
            <person name="Krull N."/>
            <person name="Liu D.Y."/>
            <person name="Cavanagh H."/>
            <person name="Bos A."/>
            <person name="Gray C.A."/>
            <person name="Murphy B.T."/>
            <person name="Linington R.G."/>
            <person name="Eustaquio A.S."/>
        </authorList>
    </citation>
    <scope>NUCLEOTIDE SEQUENCE [LARGE SCALE GENOMIC DNA]</scope>
    <source>
        <strain evidence="13 14">RL21-008-BIB-A</strain>
    </source>
</reference>
<dbReference type="RefSeq" id="WP_408155640.1">
    <property type="nucleotide sequence ID" value="NZ_JAQQFM010000002.1"/>
</dbReference>
<dbReference type="InterPro" id="IPR019301">
    <property type="entry name" value="Flagellar_prot_FlgJ_N"/>
</dbReference>
<comment type="similarity">
    <text evidence="4">In the C-terminal section; belongs to the glycosyl hydrolase 73 family.</text>
</comment>
<evidence type="ECO:0000313" key="13">
    <source>
        <dbReference type="EMBL" id="MFL9923732.1"/>
    </source>
</evidence>
<comment type="subcellular location">
    <subcellularLocation>
        <location evidence="2">Periplasm</location>
    </subcellularLocation>
</comment>
<protein>
    <recommendedName>
        <fullName evidence="5">Peptidoglycan hydrolase FlgJ</fullName>
    </recommendedName>
    <alternativeName>
        <fullName evidence="10">Muramidase FlgJ</fullName>
    </alternativeName>
</protein>
<dbReference type="PANTHER" id="PTHR33308:SF9">
    <property type="entry name" value="PEPTIDOGLYCAN HYDROLASE FLGJ"/>
    <property type="match status" value="1"/>
</dbReference>